<dbReference type="Gene3D" id="1.20.1000.10">
    <property type="entry name" value="Guanylate-binding protein, C-terminal domain"/>
    <property type="match status" value="1"/>
</dbReference>
<dbReference type="SUPFAM" id="SSF48340">
    <property type="entry name" value="Interferon-induced guanylate-binding protein 1 (GBP1), C-terminal domain"/>
    <property type="match status" value="1"/>
</dbReference>
<feature type="domain" description="Guanylate-binding protein/Atlastin C-terminal" evidence="2">
    <location>
        <begin position="23"/>
        <end position="128"/>
    </location>
</feature>
<dbReference type="InterPro" id="IPR003191">
    <property type="entry name" value="Guanylate-bd/ATL_C"/>
</dbReference>
<proteinExistence type="predicted"/>
<dbReference type="GO" id="GO:0005525">
    <property type="term" value="F:GTP binding"/>
    <property type="evidence" value="ECO:0007669"/>
    <property type="project" value="InterPro"/>
</dbReference>
<dbReference type="AlphaFoldDB" id="A0A811Z0D3"/>
<dbReference type="InterPro" id="IPR036543">
    <property type="entry name" value="Guanylate-bd_C_sf"/>
</dbReference>
<keyword evidence="4" id="KW-1185">Reference proteome</keyword>
<evidence type="ECO:0000256" key="1">
    <source>
        <dbReference type="SAM" id="Coils"/>
    </source>
</evidence>
<protein>
    <submittedName>
        <fullName evidence="3">(raccoon dog) hypothetical protein</fullName>
    </submittedName>
</protein>
<organism evidence="3 4">
    <name type="scientific">Nyctereutes procyonoides</name>
    <name type="common">Raccoon dog</name>
    <name type="synonym">Canis procyonoides</name>
    <dbReference type="NCBI Taxonomy" id="34880"/>
    <lineage>
        <taxon>Eukaryota</taxon>
        <taxon>Metazoa</taxon>
        <taxon>Chordata</taxon>
        <taxon>Craniata</taxon>
        <taxon>Vertebrata</taxon>
        <taxon>Euteleostomi</taxon>
        <taxon>Mammalia</taxon>
        <taxon>Eutheria</taxon>
        <taxon>Laurasiatheria</taxon>
        <taxon>Carnivora</taxon>
        <taxon>Caniformia</taxon>
        <taxon>Canidae</taxon>
        <taxon>Nyctereutes</taxon>
    </lineage>
</organism>
<feature type="coiled-coil region" evidence="1">
    <location>
        <begin position="21"/>
        <end position="130"/>
    </location>
</feature>
<evidence type="ECO:0000259" key="2">
    <source>
        <dbReference type="Pfam" id="PF02841"/>
    </source>
</evidence>
<dbReference type="Proteomes" id="UP000645828">
    <property type="component" value="Unassembled WGS sequence"/>
</dbReference>
<name>A0A811Z0D3_NYCPR</name>
<reference evidence="3" key="1">
    <citation type="submission" date="2020-12" db="EMBL/GenBank/DDBJ databases">
        <authorList>
            <consortium name="Molecular Ecology Group"/>
        </authorList>
    </citation>
    <scope>NUCLEOTIDE SEQUENCE</scope>
    <source>
        <strain evidence="3">TBG_1078</strain>
    </source>
</reference>
<sequence length="178" mass="21186">MVLALPYQDSEAIFTAESSQYEELQQYYMDLLQIKNELEESCIKKDKLLRDVQQALAEEQAKREAAEKEKQLLEEKCKQLQKRVEVLEKCFEEYMIQMKEQIKREREVLLKEQNKRIERIEAQIKNMTDNWKSAKNYPTPVVMADDSEEDIPQPSWWSKICKLIKELCSRIVKFLSCG</sequence>
<evidence type="ECO:0000313" key="3">
    <source>
        <dbReference type="EMBL" id="CAD7683118.1"/>
    </source>
</evidence>
<accession>A0A811Z0D3</accession>
<keyword evidence="1" id="KW-0175">Coiled coil</keyword>
<gene>
    <name evidence="3" type="ORF">NYPRO_LOCUS15910</name>
</gene>
<evidence type="ECO:0000313" key="4">
    <source>
        <dbReference type="Proteomes" id="UP000645828"/>
    </source>
</evidence>
<dbReference type="GO" id="GO:0003924">
    <property type="term" value="F:GTPase activity"/>
    <property type="evidence" value="ECO:0007669"/>
    <property type="project" value="InterPro"/>
</dbReference>
<dbReference type="Pfam" id="PF02841">
    <property type="entry name" value="GBP_C"/>
    <property type="match status" value="1"/>
</dbReference>
<comment type="caution">
    <text evidence="3">The sequence shown here is derived from an EMBL/GenBank/DDBJ whole genome shotgun (WGS) entry which is preliminary data.</text>
</comment>
<dbReference type="EMBL" id="CAJHUB010000755">
    <property type="protein sequence ID" value="CAD7683118.1"/>
    <property type="molecule type" value="Genomic_DNA"/>
</dbReference>